<sequence>MMTPAEVAEACMGLINQQKPEVARYARIILRNRLLADQELPDQELPALSDRDACQHYYADPSGGFGWPSCVKCGAPVPTDAAHSAVRACCRTRTDEPHYAWCASVDARVKRGQL</sequence>
<evidence type="ECO:0000313" key="2">
    <source>
        <dbReference type="Proteomes" id="UP000327405"/>
    </source>
</evidence>
<dbReference type="Proteomes" id="UP000327405">
    <property type="component" value="Genome"/>
</dbReference>
<evidence type="ECO:0000313" key="1">
    <source>
        <dbReference type="EMBL" id="QFG09012.1"/>
    </source>
</evidence>
<organism evidence="1 2">
    <name type="scientific">Mycobacterium phage Magpie</name>
    <dbReference type="NCBI Taxonomy" id="2599869"/>
    <lineage>
        <taxon>Viruses</taxon>
        <taxon>Duplodnaviria</taxon>
        <taxon>Heunggongvirae</taxon>
        <taxon>Uroviricota</taxon>
        <taxon>Caudoviricetes</taxon>
        <taxon>Bclasvirinae</taxon>
        <taxon>Coopervirus</taxon>
        <taxon>Coopervirus bane1</taxon>
    </lineage>
</organism>
<proteinExistence type="predicted"/>
<gene>
    <name evidence="1" type="primary">76</name>
    <name evidence="1" type="ORF">SEA_MAGPIE_76</name>
</gene>
<reference evidence="1 2" key="1">
    <citation type="submission" date="2019-07" db="EMBL/GenBank/DDBJ databases">
        <authorList>
            <person name="Slobasky M."/>
            <person name="Andre W."/>
            <person name="Castro A."/>
            <person name="Cintron J."/>
            <person name="Cintron J."/>
            <person name="Elliott S."/>
            <person name="Harel H."/>
            <person name="Hasan D."/>
            <person name="Page A."/>
            <person name="Santana M."/>
            <person name="Stevens T."/>
            <person name="Vilcin V."/>
            <person name="Whitaker K."/>
            <person name="Widmer J."/>
            <person name="Yelvington M."/>
            <person name="Wiersma-Koch H."/>
            <person name="Douthitt C."/>
            <person name="D'Elia T."/>
            <person name="Garlena R.A."/>
            <person name="Russell D.A."/>
            <person name="Pope W.H."/>
            <person name="Jacobs-Sera D."/>
            <person name="Hatfull G.F."/>
        </authorList>
    </citation>
    <scope>NUCLEOTIDE SEQUENCE [LARGE SCALE GENOMIC DNA]</scope>
</reference>
<protein>
    <submittedName>
        <fullName evidence="1">Uncharacterized protein</fullName>
    </submittedName>
</protein>
<dbReference type="EMBL" id="MN234171">
    <property type="protein sequence ID" value="QFG09012.1"/>
    <property type="molecule type" value="Genomic_DNA"/>
</dbReference>
<name>A0A5J6TJK5_9CAUD</name>
<accession>A0A5J6TJK5</accession>